<comment type="caution">
    <text evidence="1">The sequence shown here is derived from an EMBL/GenBank/DDBJ whole genome shotgun (WGS) entry which is preliminary data.</text>
</comment>
<protein>
    <submittedName>
        <fullName evidence="1">Uncharacterized protein</fullName>
    </submittedName>
</protein>
<dbReference type="AlphaFoldDB" id="A0A2W3Z0W3"/>
<dbReference type="Proteomes" id="UP000249828">
    <property type="component" value="Unassembled WGS sequence"/>
</dbReference>
<dbReference type="EMBL" id="PIEU01000062">
    <property type="protein sequence ID" value="PZL73758.1"/>
    <property type="molecule type" value="Genomic_DNA"/>
</dbReference>
<evidence type="ECO:0000313" key="1">
    <source>
        <dbReference type="EMBL" id="PZL73758.1"/>
    </source>
</evidence>
<name>A0A2W3Z0W3_9ENTE</name>
<proteinExistence type="predicted"/>
<reference evidence="1 2" key="1">
    <citation type="submission" date="2017-11" db="EMBL/GenBank/DDBJ databases">
        <title>Draft genome sequence of Enterococcus plantarum TRW2 strain isolated from lettuce.</title>
        <authorList>
            <person name="Kim E.B."/>
            <person name="Marco M.L."/>
            <person name="Williams T.R."/>
            <person name="You I.H."/>
        </authorList>
    </citation>
    <scope>NUCLEOTIDE SEQUENCE [LARGE SCALE GENOMIC DNA]</scope>
    <source>
        <strain evidence="1 2">TRW2</strain>
    </source>
</reference>
<evidence type="ECO:0000313" key="2">
    <source>
        <dbReference type="Proteomes" id="UP000249828"/>
    </source>
</evidence>
<accession>A0A2W3Z0W3</accession>
<sequence>MGAAPEGVNKVSSKKRKSITFTDQMDEDLAFLLDKKRKERKKAGNNRQYHEKDLLAEVLRHAREVKEAFG</sequence>
<organism evidence="1 2">
    <name type="scientific">Enterococcus plantarum</name>
    <dbReference type="NCBI Taxonomy" id="1077675"/>
    <lineage>
        <taxon>Bacteria</taxon>
        <taxon>Bacillati</taxon>
        <taxon>Bacillota</taxon>
        <taxon>Bacilli</taxon>
        <taxon>Lactobacillales</taxon>
        <taxon>Enterococcaceae</taxon>
        <taxon>Enterococcus</taxon>
    </lineage>
</organism>
<gene>
    <name evidence="1" type="ORF">CI088_07990</name>
</gene>
<keyword evidence="2" id="KW-1185">Reference proteome</keyword>